<keyword evidence="2" id="KW-1185">Reference proteome</keyword>
<protein>
    <submittedName>
        <fullName evidence="1">Uncharacterized protein</fullName>
    </submittedName>
</protein>
<proteinExistence type="predicted"/>
<dbReference type="EMBL" id="ML737567">
    <property type="protein sequence ID" value="KAE8370177.1"/>
    <property type="molecule type" value="Genomic_DNA"/>
</dbReference>
<evidence type="ECO:0000313" key="2">
    <source>
        <dbReference type="Proteomes" id="UP000326268"/>
    </source>
</evidence>
<accession>A0A5N7AJX9</accession>
<dbReference type="Proteomes" id="UP000326268">
    <property type="component" value="Unassembled WGS sequence"/>
</dbReference>
<dbReference type="AlphaFoldDB" id="A0A5N7AJX9"/>
<dbReference type="RefSeq" id="XP_031933258.1">
    <property type="nucleotide sequence ID" value="XM_032064944.1"/>
</dbReference>
<organism evidence="1 2">
    <name type="scientific">Aspergillus caelatus</name>
    <dbReference type="NCBI Taxonomy" id="61420"/>
    <lineage>
        <taxon>Eukaryota</taxon>
        <taxon>Fungi</taxon>
        <taxon>Dikarya</taxon>
        <taxon>Ascomycota</taxon>
        <taxon>Pezizomycotina</taxon>
        <taxon>Eurotiomycetes</taxon>
        <taxon>Eurotiomycetidae</taxon>
        <taxon>Eurotiales</taxon>
        <taxon>Aspergillaceae</taxon>
        <taxon>Aspergillus</taxon>
        <taxon>Aspergillus subgen. Circumdati</taxon>
    </lineage>
</organism>
<reference evidence="1 2" key="1">
    <citation type="submission" date="2019-04" db="EMBL/GenBank/DDBJ databases">
        <title>Friends and foes A comparative genomics studyof 23 Aspergillus species from section Flavi.</title>
        <authorList>
            <consortium name="DOE Joint Genome Institute"/>
            <person name="Kjaerbolling I."/>
            <person name="Vesth T."/>
            <person name="Frisvad J.C."/>
            <person name="Nybo J.L."/>
            <person name="Theobald S."/>
            <person name="Kildgaard S."/>
            <person name="Isbrandt T."/>
            <person name="Kuo A."/>
            <person name="Sato A."/>
            <person name="Lyhne E.K."/>
            <person name="Kogle M.E."/>
            <person name="Wiebenga A."/>
            <person name="Kun R.S."/>
            <person name="Lubbers R.J."/>
            <person name="Makela M.R."/>
            <person name="Barry K."/>
            <person name="Chovatia M."/>
            <person name="Clum A."/>
            <person name="Daum C."/>
            <person name="Haridas S."/>
            <person name="He G."/>
            <person name="LaButti K."/>
            <person name="Lipzen A."/>
            <person name="Mondo S."/>
            <person name="Riley R."/>
            <person name="Salamov A."/>
            <person name="Simmons B.A."/>
            <person name="Magnuson J.K."/>
            <person name="Henrissat B."/>
            <person name="Mortensen U.H."/>
            <person name="Larsen T.O."/>
            <person name="Devries R.P."/>
            <person name="Grigoriev I.V."/>
            <person name="Machida M."/>
            <person name="Baker S.E."/>
            <person name="Andersen M.R."/>
        </authorList>
    </citation>
    <scope>NUCLEOTIDE SEQUENCE [LARGE SCALE GENOMIC DNA]</scope>
    <source>
        <strain evidence="1 2">CBS 763.97</strain>
    </source>
</reference>
<dbReference type="OrthoDB" id="47059at2759"/>
<gene>
    <name evidence="1" type="ORF">BDV27DRAFT_119766</name>
</gene>
<dbReference type="PROSITE" id="PS51257">
    <property type="entry name" value="PROKAR_LIPOPROTEIN"/>
    <property type="match status" value="1"/>
</dbReference>
<sequence>MSASKLETLKYHRHRPYVLYATIIGMYSCHVYTPASSYSILDEPDIVLSSTKMCMSSWKV</sequence>
<evidence type="ECO:0000313" key="1">
    <source>
        <dbReference type="EMBL" id="KAE8370177.1"/>
    </source>
</evidence>
<dbReference type="GeneID" id="43649390"/>
<name>A0A5N7AJX9_9EURO</name>